<dbReference type="AlphaFoldDB" id="F4KX24"/>
<dbReference type="KEGG" id="hhy:Halhy_0340"/>
<evidence type="ECO:0000313" key="3">
    <source>
        <dbReference type="Proteomes" id="UP000008461"/>
    </source>
</evidence>
<evidence type="ECO:0008006" key="4">
    <source>
        <dbReference type="Google" id="ProtNLM"/>
    </source>
</evidence>
<dbReference type="HOGENOM" id="CLU_789312_0_0_10"/>
<evidence type="ECO:0000313" key="2">
    <source>
        <dbReference type="EMBL" id="AEE48252.1"/>
    </source>
</evidence>
<dbReference type="SUPFAM" id="SSF69318">
    <property type="entry name" value="Integrin alpha N-terminal domain"/>
    <property type="match status" value="1"/>
</dbReference>
<keyword evidence="1" id="KW-0732">Signal</keyword>
<dbReference type="InterPro" id="IPR013517">
    <property type="entry name" value="FG-GAP"/>
</dbReference>
<gene>
    <name evidence="2" type="ordered locus">Halhy_0340</name>
</gene>
<proteinExistence type="predicted"/>
<dbReference type="Proteomes" id="UP000008461">
    <property type="component" value="Chromosome"/>
</dbReference>
<protein>
    <recommendedName>
        <fullName evidence="4">FG-GAP repeat protein</fullName>
    </recommendedName>
</protein>
<sequence length="381" mass="43409">MTKRAILNNLIFLLALGVVWGTSSCNPKEEDRKLAEMYCGSCHLFPEPKLLSKDSWVNGVFPEMAIRMGYKNADPTLFDPDEYQRLVLNGVLPTHSMISEKHWNRILEYYQDNAPLKSLPQQAPIQLQTNEEMFAPEVLWSSPGQSPNFSLLKVIPEQGALFAGQREGKIYVFPFGTLKPQDSLFVPSSPSDIQAVGQNQFQLLLMGKMDPNDWHNGSLIEIKKENSNWKLLKQWVKELNRPVQFVFADLNADAQEDWVISQFGHYMGKLAWYEKGKNGQIKEHELSKVPGVRIAQVIDLNQDGTKDIVALLTQGDERIVWFKNLGSGKFEEQELARFSPVYGSSYLDIADINQDGKPDLIHSCGDNYDYSYAWRCCMNLH</sequence>
<reference evidence="2 3" key="1">
    <citation type="journal article" date="2011" name="Stand. Genomic Sci.">
        <title>Complete genome sequence of Haliscomenobacter hydrossis type strain (O).</title>
        <authorList>
            <consortium name="US DOE Joint Genome Institute (JGI-PGF)"/>
            <person name="Daligault H."/>
            <person name="Lapidus A."/>
            <person name="Zeytun A."/>
            <person name="Nolan M."/>
            <person name="Lucas S."/>
            <person name="Del Rio T.G."/>
            <person name="Tice H."/>
            <person name="Cheng J.F."/>
            <person name="Tapia R."/>
            <person name="Han C."/>
            <person name="Goodwin L."/>
            <person name="Pitluck S."/>
            <person name="Liolios K."/>
            <person name="Pagani I."/>
            <person name="Ivanova N."/>
            <person name="Huntemann M."/>
            <person name="Mavromatis K."/>
            <person name="Mikhailova N."/>
            <person name="Pati A."/>
            <person name="Chen A."/>
            <person name="Palaniappan K."/>
            <person name="Land M."/>
            <person name="Hauser L."/>
            <person name="Brambilla E.M."/>
            <person name="Rohde M."/>
            <person name="Verbarg S."/>
            <person name="Goker M."/>
            <person name="Bristow J."/>
            <person name="Eisen J.A."/>
            <person name="Markowitz V."/>
            <person name="Hugenholtz P."/>
            <person name="Kyrpides N.C."/>
            <person name="Klenk H.P."/>
            <person name="Woyke T."/>
        </authorList>
    </citation>
    <scope>NUCLEOTIDE SEQUENCE [LARGE SCALE GENOMIC DNA]</scope>
    <source>
        <strain evidence="3">ATCC 27775 / DSM 1100 / LMG 10767 / O</strain>
    </source>
</reference>
<dbReference type="eggNOG" id="COG4403">
    <property type="taxonomic scope" value="Bacteria"/>
</dbReference>
<dbReference type="EMBL" id="CP002691">
    <property type="protein sequence ID" value="AEE48252.1"/>
    <property type="molecule type" value="Genomic_DNA"/>
</dbReference>
<dbReference type="InterPro" id="IPR028994">
    <property type="entry name" value="Integrin_alpha_N"/>
</dbReference>
<dbReference type="Pfam" id="PF13517">
    <property type="entry name" value="FG-GAP_3"/>
    <property type="match status" value="1"/>
</dbReference>
<dbReference type="Gene3D" id="2.130.10.130">
    <property type="entry name" value="Integrin alpha, N-terminal"/>
    <property type="match status" value="1"/>
</dbReference>
<accession>F4KX24</accession>
<dbReference type="STRING" id="760192.Halhy_0340"/>
<dbReference type="PANTHER" id="PTHR44103">
    <property type="entry name" value="PROPROTEIN CONVERTASE P"/>
    <property type="match status" value="1"/>
</dbReference>
<organism evidence="2 3">
    <name type="scientific">Haliscomenobacter hydrossis (strain ATCC 27775 / DSM 1100 / LMG 10767 / O)</name>
    <dbReference type="NCBI Taxonomy" id="760192"/>
    <lineage>
        <taxon>Bacteria</taxon>
        <taxon>Pseudomonadati</taxon>
        <taxon>Bacteroidota</taxon>
        <taxon>Saprospiria</taxon>
        <taxon>Saprospirales</taxon>
        <taxon>Haliscomenobacteraceae</taxon>
        <taxon>Haliscomenobacter</taxon>
    </lineage>
</organism>
<dbReference type="PROSITE" id="PS51257">
    <property type="entry name" value="PROKAR_LIPOPROTEIN"/>
    <property type="match status" value="1"/>
</dbReference>
<name>F4KX24_HALH1</name>
<reference key="2">
    <citation type="submission" date="2011-04" db="EMBL/GenBank/DDBJ databases">
        <title>Complete sequence of chromosome of Haliscomenobacter hydrossis DSM 1100.</title>
        <authorList>
            <consortium name="US DOE Joint Genome Institute (JGI-PGF)"/>
            <person name="Lucas S."/>
            <person name="Han J."/>
            <person name="Lapidus A."/>
            <person name="Bruce D."/>
            <person name="Goodwin L."/>
            <person name="Pitluck S."/>
            <person name="Peters L."/>
            <person name="Kyrpides N."/>
            <person name="Mavromatis K."/>
            <person name="Ivanova N."/>
            <person name="Ovchinnikova G."/>
            <person name="Pagani I."/>
            <person name="Daligault H."/>
            <person name="Detter J.C."/>
            <person name="Han C."/>
            <person name="Land M."/>
            <person name="Hauser L."/>
            <person name="Markowitz V."/>
            <person name="Cheng J.-F."/>
            <person name="Hugenholtz P."/>
            <person name="Woyke T."/>
            <person name="Wu D."/>
            <person name="Verbarg S."/>
            <person name="Frueling A."/>
            <person name="Brambilla E."/>
            <person name="Klenk H.-P."/>
            <person name="Eisen J.A."/>
        </authorList>
    </citation>
    <scope>NUCLEOTIDE SEQUENCE</scope>
    <source>
        <strain>DSM 1100</strain>
    </source>
</reference>
<evidence type="ECO:0000256" key="1">
    <source>
        <dbReference type="ARBA" id="ARBA00022729"/>
    </source>
</evidence>
<keyword evidence="3" id="KW-1185">Reference proteome</keyword>
<dbReference type="PANTHER" id="PTHR44103:SF1">
    <property type="entry name" value="PROPROTEIN CONVERTASE P"/>
    <property type="match status" value="1"/>
</dbReference>